<gene>
    <name evidence="1" type="ORF">POCULU_LOCUS8337</name>
</gene>
<organism evidence="1 2">
    <name type="scientific">Paraglomus occultum</name>
    <dbReference type="NCBI Taxonomy" id="144539"/>
    <lineage>
        <taxon>Eukaryota</taxon>
        <taxon>Fungi</taxon>
        <taxon>Fungi incertae sedis</taxon>
        <taxon>Mucoromycota</taxon>
        <taxon>Glomeromycotina</taxon>
        <taxon>Glomeromycetes</taxon>
        <taxon>Paraglomerales</taxon>
        <taxon>Paraglomeraceae</taxon>
        <taxon>Paraglomus</taxon>
    </lineage>
</organism>
<dbReference type="OrthoDB" id="2351131at2759"/>
<evidence type="ECO:0000313" key="1">
    <source>
        <dbReference type="EMBL" id="CAG8619224.1"/>
    </source>
</evidence>
<dbReference type="EMBL" id="CAJVPJ010002353">
    <property type="protein sequence ID" value="CAG8619224.1"/>
    <property type="molecule type" value="Genomic_DNA"/>
</dbReference>
<name>A0A9N9GMF1_9GLOM</name>
<proteinExistence type="predicted"/>
<keyword evidence="2" id="KW-1185">Reference proteome</keyword>
<sequence length="369" mass="42726">MFYRVRDCPYRVISLYNSKKTGIFKEPNRDLIRAELSALRPGDLPTAIKGHREWNKINDCYTLDLSPAVETYIEVEYQRRLSAKYFPEILCSLIVSTGATLELISAKDTEKVNKNKISHTIKNIEKKIKGEDAEAIFNAPDISPDEAETLKQNPIRSFTDNMTLQRHYLWKIYASDDIGDNGAGFETQEGIMAIKLNDPNYHPTVPILPPYKSESVNETQELFDSIPITTDISEEVKLRCSAPSISIQNQSNDSKQFSNIIEIKEIPESLISLSLECLIKNDSDIDTLIFYLQEKFQMSKEKLEQWRAKIAFEMRDNHNYWKKERESMNEADFLEYKRNFEAKIKVSTTPHKKELKSKSWLLSNILYIT</sequence>
<accession>A0A9N9GMF1</accession>
<reference evidence="1" key="1">
    <citation type="submission" date="2021-06" db="EMBL/GenBank/DDBJ databases">
        <authorList>
            <person name="Kallberg Y."/>
            <person name="Tangrot J."/>
            <person name="Rosling A."/>
        </authorList>
    </citation>
    <scope>NUCLEOTIDE SEQUENCE</scope>
    <source>
        <strain evidence="1">IA702</strain>
    </source>
</reference>
<evidence type="ECO:0000313" key="2">
    <source>
        <dbReference type="Proteomes" id="UP000789572"/>
    </source>
</evidence>
<dbReference type="AlphaFoldDB" id="A0A9N9GMF1"/>
<protein>
    <submittedName>
        <fullName evidence="1">2809_t:CDS:1</fullName>
    </submittedName>
</protein>
<dbReference type="Proteomes" id="UP000789572">
    <property type="component" value="Unassembled WGS sequence"/>
</dbReference>
<comment type="caution">
    <text evidence="1">The sequence shown here is derived from an EMBL/GenBank/DDBJ whole genome shotgun (WGS) entry which is preliminary data.</text>
</comment>